<protein>
    <submittedName>
        <fullName evidence="2">Uncharacterized protein</fullName>
    </submittedName>
</protein>
<reference evidence="2" key="1">
    <citation type="submission" date="2020-08" db="EMBL/GenBank/DDBJ databases">
        <title>Multicomponent nature underlies the extraordinary mechanical properties of spider dragline silk.</title>
        <authorList>
            <person name="Kono N."/>
            <person name="Nakamura H."/>
            <person name="Mori M."/>
            <person name="Yoshida Y."/>
            <person name="Ohtoshi R."/>
            <person name="Malay A.D."/>
            <person name="Moran D.A.P."/>
            <person name="Tomita M."/>
            <person name="Numata K."/>
            <person name="Arakawa K."/>
        </authorList>
    </citation>
    <scope>NUCLEOTIDE SEQUENCE</scope>
</reference>
<evidence type="ECO:0000256" key="1">
    <source>
        <dbReference type="SAM" id="MobiDB-lite"/>
    </source>
</evidence>
<gene>
    <name evidence="2" type="ORF">TNIN_84291</name>
</gene>
<evidence type="ECO:0000313" key="3">
    <source>
        <dbReference type="Proteomes" id="UP000886998"/>
    </source>
</evidence>
<evidence type="ECO:0000313" key="2">
    <source>
        <dbReference type="EMBL" id="GFY51841.1"/>
    </source>
</evidence>
<organism evidence="2 3">
    <name type="scientific">Trichonephila inaurata madagascariensis</name>
    <dbReference type="NCBI Taxonomy" id="2747483"/>
    <lineage>
        <taxon>Eukaryota</taxon>
        <taxon>Metazoa</taxon>
        <taxon>Ecdysozoa</taxon>
        <taxon>Arthropoda</taxon>
        <taxon>Chelicerata</taxon>
        <taxon>Arachnida</taxon>
        <taxon>Araneae</taxon>
        <taxon>Araneomorphae</taxon>
        <taxon>Entelegynae</taxon>
        <taxon>Araneoidea</taxon>
        <taxon>Nephilidae</taxon>
        <taxon>Trichonephila</taxon>
        <taxon>Trichonephila inaurata</taxon>
    </lineage>
</organism>
<keyword evidence="3" id="KW-1185">Reference proteome</keyword>
<sequence>MREKTPKKLEKAGKFEANNKKPSKKQKKKRPASSLSSNKEIPLDTSGDSFAKDNYDDLCAVYKGYFYAKKKGPRCDWIQCIKCNK</sequence>
<dbReference type="Proteomes" id="UP000886998">
    <property type="component" value="Unassembled WGS sequence"/>
</dbReference>
<feature type="region of interest" description="Disordered" evidence="1">
    <location>
        <begin position="1"/>
        <end position="49"/>
    </location>
</feature>
<dbReference type="EMBL" id="BMAV01008339">
    <property type="protein sequence ID" value="GFY51841.1"/>
    <property type="molecule type" value="Genomic_DNA"/>
</dbReference>
<dbReference type="AlphaFoldDB" id="A0A8X7C091"/>
<proteinExistence type="predicted"/>
<feature type="compositionally biased region" description="Basic residues" evidence="1">
    <location>
        <begin position="21"/>
        <end position="31"/>
    </location>
</feature>
<accession>A0A8X7C091</accession>
<name>A0A8X7C091_9ARAC</name>
<feature type="compositionally biased region" description="Basic and acidic residues" evidence="1">
    <location>
        <begin position="1"/>
        <end position="19"/>
    </location>
</feature>
<comment type="caution">
    <text evidence="2">The sequence shown here is derived from an EMBL/GenBank/DDBJ whole genome shotgun (WGS) entry which is preliminary data.</text>
</comment>